<dbReference type="InterPro" id="IPR031566">
    <property type="entry name" value="CitMHS_2"/>
</dbReference>
<feature type="transmembrane region" description="Helical" evidence="1">
    <location>
        <begin position="462"/>
        <end position="484"/>
    </location>
</feature>
<feature type="transmembrane region" description="Helical" evidence="1">
    <location>
        <begin position="420"/>
        <end position="441"/>
    </location>
</feature>
<feature type="transmembrane region" description="Helical" evidence="1">
    <location>
        <begin position="262"/>
        <end position="288"/>
    </location>
</feature>
<dbReference type="Proteomes" id="UP001589834">
    <property type="component" value="Unassembled WGS sequence"/>
</dbReference>
<gene>
    <name evidence="2" type="ORF">ACFFGG_00360</name>
</gene>
<evidence type="ECO:0000313" key="2">
    <source>
        <dbReference type="EMBL" id="MFC0590999.1"/>
    </source>
</evidence>
<feature type="transmembrane region" description="Helical" evidence="1">
    <location>
        <begin position="113"/>
        <end position="132"/>
    </location>
</feature>
<feature type="transmembrane region" description="Helical" evidence="1">
    <location>
        <begin position="23"/>
        <end position="42"/>
    </location>
</feature>
<feature type="transmembrane region" description="Helical" evidence="1">
    <location>
        <begin position="343"/>
        <end position="361"/>
    </location>
</feature>
<keyword evidence="1" id="KW-0812">Transmembrane</keyword>
<feature type="transmembrane region" description="Helical" evidence="1">
    <location>
        <begin position="300"/>
        <end position="322"/>
    </location>
</feature>
<protein>
    <submittedName>
        <fullName evidence="2">Sodium:proton antiporter</fullName>
    </submittedName>
</protein>
<name>A0ABV6PMF1_9BURK</name>
<reference evidence="2 3" key="1">
    <citation type="submission" date="2024-09" db="EMBL/GenBank/DDBJ databases">
        <authorList>
            <person name="Sun Q."/>
            <person name="Mori K."/>
        </authorList>
    </citation>
    <scope>NUCLEOTIDE SEQUENCE [LARGE SCALE GENOMIC DNA]</scope>
    <source>
        <strain evidence="2 3">NCAIM B.02336</strain>
    </source>
</reference>
<dbReference type="Pfam" id="PF16980">
    <property type="entry name" value="CitMHS_2"/>
    <property type="match status" value="1"/>
</dbReference>
<evidence type="ECO:0000256" key="1">
    <source>
        <dbReference type="SAM" id="Phobius"/>
    </source>
</evidence>
<feature type="transmembrane region" description="Helical" evidence="1">
    <location>
        <begin position="49"/>
        <end position="68"/>
    </location>
</feature>
<comment type="caution">
    <text evidence="2">The sequence shown here is derived from an EMBL/GenBank/DDBJ whole genome shotgun (WGS) entry which is preliminary data.</text>
</comment>
<keyword evidence="1" id="KW-1133">Transmembrane helix</keyword>
<feature type="transmembrane region" description="Helical" evidence="1">
    <location>
        <begin position="144"/>
        <end position="167"/>
    </location>
</feature>
<feature type="transmembrane region" description="Helical" evidence="1">
    <location>
        <begin position="222"/>
        <end position="241"/>
    </location>
</feature>
<dbReference type="RefSeq" id="WP_377478590.1">
    <property type="nucleotide sequence ID" value="NZ_JBHLTN010000002.1"/>
</dbReference>
<dbReference type="EMBL" id="JBHLTN010000002">
    <property type="protein sequence ID" value="MFC0590999.1"/>
    <property type="molecule type" value="Genomic_DNA"/>
</dbReference>
<accession>A0ABV6PMF1</accession>
<feature type="transmembrane region" description="Helical" evidence="1">
    <location>
        <begin position="179"/>
        <end position="202"/>
    </location>
</feature>
<evidence type="ECO:0000313" key="3">
    <source>
        <dbReference type="Proteomes" id="UP001589834"/>
    </source>
</evidence>
<proteinExistence type="predicted"/>
<keyword evidence="1" id="KW-0472">Membrane</keyword>
<keyword evidence="3" id="KW-1185">Reference proteome</keyword>
<organism evidence="2 3">
    <name type="scientific">Ottowia pentelensis</name>
    <dbReference type="NCBI Taxonomy" id="511108"/>
    <lineage>
        <taxon>Bacteria</taxon>
        <taxon>Pseudomonadati</taxon>
        <taxon>Pseudomonadota</taxon>
        <taxon>Betaproteobacteria</taxon>
        <taxon>Burkholderiales</taxon>
        <taxon>Comamonadaceae</taxon>
        <taxon>Ottowia</taxon>
    </lineage>
</organism>
<feature type="transmembrane region" description="Helical" evidence="1">
    <location>
        <begin position="80"/>
        <end position="106"/>
    </location>
</feature>
<sequence>MTVPTTSCHAAQPKCLRKALAPAWWLAPALLALAAPAHAAGLDGRQLSALWGLPFVGILLSIAVWPLVGPHFWHHHFGKIAAAWSLAFLLPFAAVFGAHTALAGLVHALVAEYIPFILLLTALFTVSGGIYIRGNLHGTPQLNTAILAIGAVLASFMGTTGASMLLIRPLIRANDNRPSCAHVVVFFIFIVSNIGGSLTPLGDPPLFLGFLKGVGFFWTLENIYRETLFMTVVLLALFYVLDRHLYRKQGVTRPDPTPDTPTFGFDGAVNFVLLGVVVALVLLSGMWASPVSFDVMGTAVGLPGLVRDVGLIVVTAVSIAITPRAVHESNQFDWGPMQEVGKLFAGIFLTIIPVIAMLQAGEDGPFGAIVKAVTHADGTPNPAAYFWATGVLSSFLDNAPTYLVFFNTAGGDAAHLMGPLASTLAAISAGAVFMGANTYIGNAPNLMVKAIAEDRGVKMPSFFGYMAWSGGILIPLFLLVTWLFF</sequence>